<dbReference type="Pfam" id="PF03448">
    <property type="entry name" value="MgtE_N"/>
    <property type="match status" value="1"/>
</dbReference>
<dbReference type="SMART" id="SM00116">
    <property type="entry name" value="CBS"/>
    <property type="match status" value="2"/>
</dbReference>
<feature type="domain" description="CBS" evidence="2">
    <location>
        <begin position="357"/>
        <end position="416"/>
    </location>
</feature>
<reference evidence="3 4" key="1">
    <citation type="submission" date="2021-03" db="EMBL/GenBank/DDBJ databases">
        <title>Genomic Encyclopedia of Type Strains, Phase IV (KMG-IV): sequencing the most valuable type-strain genomes for metagenomic binning, comparative biology and taxonomic classification.</title>
        <authorList>
            <person name="Goeker M."/>
        </authorList>
    </citation>
    <scope>NUCLEOTIDE SEQUENCE [LARGE SCALE GENOMIC DNA]</scope>
    <source>
        <strain evidence="3 4">DSM 28650</strain>
    </source>
</reference>
<dbReference type="InterPro" id="IPR000644">
    <property type="entry name" value="CBS_dom"/>
</dbReference>
<keyword evidence="4" id="KW-1185">Reference proteome</keyword>
<comment type="caution">
    <text evidence="3">The sequence shown here is derived from an EMBL/GenBank/DDBJ whole genome shotgun (WGS) entry which is preliminary data.</text>
</comment>
<dbReference type="PANTHER" id="PTHR43773">
    <property type="entry name" value="MAGNESIUM TRANSPORTER MGTE"/>
    <property type="match status" value="1"/>
</dbReference>
<dbReference type="PANTHER" id="PTHR43773:SF1">
    <property type="entry name" value="MAGNESIUM TRANSPORTER MGTE"/>
    <property type="match status" value="1"/>
</dbReference>
<dbReference type="SUPFAM" id="SSF54631">
    <property type="entry name" value="CBS-domain pair"/>
    <property type="match status" value="1"/>
</dbReference>
<dbReference type="InterPro" id="IPR006668">
    <property type="entry name" value="Mg_transptr_MgtE_intracell_dom"/>
</dbReference>
<dbReference type="CDD" id="cd04606">
    <property type="entry name" value="CBS_pair_Mg_transporter"/>
    <property type="match status" value="1"/>
</dbReference>
<dbReference type="Gene3D" id="3.10.580.10">
    <property type="entry name" value="CBS-domain"/>
    <property type="match status" value="1"/>
</dbReference>
<dbReference type="Proteomes" id="UP001519308">
    <property type="component" value="Unassembled WGS sequence"/>
</dbReference>
<dbReference type="InterPro" id="IPR006669">
    <property type="entry name" value="MgtE_transporter"/>
</dbReference>
<evidence type="ECO:0000259" key="2">
    <source>
        <dbReference type="PROSITE" id="PS51371"/>
    </source>
</evidence>
<dbReference type="Pfam" id="PF00571">
    <property type="entry name" value="CBS"/>
    <property type="match status" value="2"/>
</dbReference>
<evidence type="ECO:0000313" key="3">
    <source>
        <dbReference type="EMBL" id="MBP2022259.1"/>
    </source>
</evidence>
<name>A0ABS4K395_9CLOT</name>
<dbReference type="Pfam" id="PF05239">
    <property type="entry name" value="PRC"/>
    <property type="match status" value="1"/>
</dbReference>
<dbReference type="Gene3D" id="2.30.30.240">
    <property type="entry name" value="PRC-barrel domain"/>
    <property type="match status" value="1"/>
</dbReference>
<protein>
    <submittedName>
        <fullName evidence="3">CBS domain-containing protein/sporulation protein YlmC with PRC-barrel domain</fullName>
    </submittedName>
</protein>
<evidence type="ECO:0000256" key="1">
    <source>
        <dbReference type="PROSITE-ProRule" id="PRU00703"/>
    </source>
</evidence>
<organism evidence="3 4">
    <name type="scientific">Clostridium punense</name>
    <dbReference type="NCBI Taxonomy" id="1054297"/>
    <lineage>
        <taxon>Bacteria</taxon>
        <taxon>Bacillati</taxon>
        <taxon>Bacillota</taxon>
        <taxon>Clostridia</taxon>
        <taxon>Eubacteriales</taxon>
        <taxon>Clostridiaceae</taxon>
        <taxon>Clostridium</taxon>
    </lineage>
</organism>
<dbReference type="SMART" id="SM00924">
    <property type="entry name" value="MgtE_N"/>
    <property type="match status" value="1"/>
</dbReference>
<dbReference type="RefSeq" id="WP_209649547.1">
    <property type="nucleotide sequence ID" value="NZ_JAGGLL010000014.1"/>
</dbReference>
<dbReference type="SUPFAM" id="SSF158791">
    <property type="entry name" value="MgtE N-terminal domain-like"/>
    <property type="match status" value="1"/>
</dbReference>
<dbReference type="InterPro" id="IPR046342">
    <property type="entry name" value="CBS_dom_sf"/>
</dbReference>
<gene>
    <name evidence="3" type="ORF">J2Z44_002060</name>
</gene>
<proteinExistence type="predicted"/>
<feature type="domain" description="CBS" evidence="2">
    <location>
        <begin position="293"/>
        <end position="355"/>
    </location>
</feature>
<keyword evidence="1" id="KW-0129">CBS domain</keyword>
<dbReference type="InterPro" id="IPR027275">
    <property type="entry name" value="PRC-brl_dom"/>
</dbReference>
<dbReference type="Gene3D" id="1.25.60.10">
    <property type="entry name" value="MgtE N-terminal domain-like"/>
    <property type="match status" value="1"/>
</dbReference>
<accession>A0ABS4K395</accession>
<dbReference type="InterPro" id="IPR038076">
    <property type="entry name" value="MgtE_N_sf"/>
</dbReference>
<dbReference type="EMBL" id="JAGGLL010000014">
    <property type="protein sequence ID" value="MBP2022259.1"/>
    <property type="molecule type" value="Genomic_DNA"/>
</dbReference>
<evidence type="ECO:0000313" key="4">
    <source>
        <dbReference type="Proteomes" id="UP001519308"/>
    </source>
</evidence>
<dbReference type="PROSITE" id="PS51371">
    <property type="entry name" value="CBS"/>
    <property type="match status" value="2"/>
</dbReference>
<sequence length="421" mass="48285">MEKLREFHLSNLLNKYVYDEFEDCIGKLQDVYVTTEGGYPRAIGYQIRKGRDIYNFEFRDIDVYKHNGNCLIKVRQVKDIIPRKYSYLLSKNLLNKQIVDINGKKVVKVTDLKLVKCNGDIKVVEVESGVLATARKLGFESGVKRMYSLFGKDPKENVVTWESVQSLEMTEHSLQLTTPYNKLSQLHPADIAEIIAGLSPEDRVKVIEGLDNDLAADTLEELDKEIQQEILTLLSESKAKEILDLVPNDEIADILDELDEEIANKVLININDEDENEIRDLMKYEDEVVGSIMNPDFISFNIDITVAETMNILRELKPEDEVSHYIYIIDKDERLQGFVSLRDLILSEPNNKLKSIMNTKVFKVKDTDEIEKAIGLAVKYDLYSLPVVDEEDKVCGVAVMNDIIDEILSPSWKRKIRRSSQ</sequence>